<protein>
    <recommendedName>
        <fullName evidence="3">biotin--[biotin carboxyl-carrier protein] ligase</fullName>
        <ecNumber evidence="3">6.3.4.15</ecNumber>
    </recommendedName>
</protein>
<comment type="catalytic activity">
    <reaction evidence="4">
        <text>biotin + L-lysyl-[protein] + ATP = N(6)-biotinyl-L-lysyl-[protein] + AMP + diphosphate + H(+)</text>
        <dbReference type="Rhea" id="RHEA:11756"/>
        <dbReference type="Rhea" id="RHEA-COMP:9752"/>
        <dbReference type="Rhea" id="RHEA-COMP:10505"/>
        <dbReference type="ChEBI" id="CHEBI:15378"/>
        <dbReference type="ChEBI" id="CHEBI:29969"/>
        <dbReference type="ChEBI" id="CHEBI:30616"/>
        <dbReference type="ChEBI" id="CHEBI:33019"/>
        <dbReference type="ChEBI" id="CHEBI:57586"/>
        <dbReference type="ChEBI" id="CHEBI:83144"/>
        <dbReference type="ChEBI" id="CHEBI:456215"/>
        <dbReference type="EC" id="6.3.4.15"/>
    </reaction>
</comment>
<dbReference type="InterPro" id="IPR004143">
    <property type="entry name" value="BPL_LPL_catalytic"/>
</dbReference>
<dbReference type="Proteomes" id="UP000050580">
    <property type="component" value="Unassembled WGS sequence"/>
</dbReference>
<evidence type="ECO:0000313" key="7">
    <source>
        <dbReference type="Proteomes" id="UP000050580"/>
    </source>
</evidence>
<comment type="caution">
    <text evidence="6">The sequence shown here is derived from an EMBL/GenBank/DDBJ whole genome shotgun (WGS) entry which is preliminary data.</text>
</comment>
<keyword evidence="7" id="KW-1185">Reference proteome</keyword>
<dbReference type="OrthoDB" id="9807064at2"/>
<proteinExistence type="predicted"/>
<evidence type="ECO:0000256" key="2">
    <source>
        <dbReference type="ARBA" id="ARBA00023267"/>
    </source>
</evidence>
<dbReference type="PROSITE" id="PS51733">
    <property type="entry name" value="BPL_LPL_CATALYTIC"/>
    <property type="match status" value="1"/>
</dbReference>
<dbReference type="RefSeq" id="WP_046741000.1">
    <property type="nucleotide sequence ID" value="NZ_LBNQ01000016.1"/>
</dbReference>
<dbReference type="PATRIC" id="fig|1610491.3.peg.799"/>
<evidence type="ECO:0000313" key="6">
    <source>
        <dbReference type="EMBL" id="KKW68653.1"/>
    </source>
</evidence>
<dbReference type="EC" id="6.3.4.15" evidence="3"/>
<evidence type="ECO:0000256" key="1">
    <source>
        <dbReference type="ARBA" id="ARBA00022598"/>
    </source>
</evidence>
<dbReference type="CDD" id="cd16442">
    <property type="entry name" value="BPL"/>
    <property type="match status" value="1"/>
</dbReference>
<dbReference type="EMBL" id="LBNQ01000016">
    <property type="protein sequence ID" value="KKW68653.1"/>
    <property type="molecule type" value="Genomic_DNA"/>
</dbReference>
<dbReference type="GO" id="GO:0004077">
    <property type="term" value="F:biotin--[biotin carboxyl-carrier protein] ligase activity"/>
    <property type="evidence" value="ECO:0007669"/>
    <property type="project" value="UniProtKB-EC"/>
</dbReference>
<dbReference type="Pfam" id="PF02237">
    <property type="entry name" value="BPL_C"/>
    <property type="match status" value="1"/>
</dbReference>
<keyword evidence="2" id="KW-0092">Biotin</keyword>
<reference evidence="6 7" key="1">
    <citation type="submission" date="2015-05" db="EMBL/GenBank/DDBJ databases">
        <title>Draft genome sequence of Lampropedia sp. CT6, isolated from the microbial mat of a hot water spring, located at Manikaran, India.</title>
        <authorList>
            <person name="Tripathi C."/>
            <person name="Rani P."/>
            <person name="Mahato N.K."/>
            <person name="Lal R."/>
        </authorList>
    </citation>
    <scope>NUCLEOTIDE SEQUENCE [LARGE SCALE GENOMIC DNA]</scope>
    <source>
        <strain evidence="6 7">CT6</strain>
    </source>
</reference>
<feature type="domain" description="BPL/LPL catalytic" evidence="5">
    <location>
        <begin position="18"/>
        <end position="218"/>
    </location>
</feature>
<dbReference type="PANTHER" id="PTHR12835:SF5">
    <property type="entry name" value="BIOTIN--PROTEIN LIGASE"/>
    <property type="match status" value="1"/>
</dbReference>
<dbReference type="InterPro" id="IPR045864">
    <property type="entry name" value="aa-tRNA-synth_II/BPL/LPL"/>
</dbReference>
<dbReference type="AlphaFoldDB" id="A0A0U1Q1M1"/>
<organism evidence="6 7">
    <name type="scientific">Lampropedia cohaerens</name>
    <dbReference type="NCBI Taxonomy" id="1610491"/>
    <lineage>
        <taxon>Bacteria</taxon>
        <taxon>Pseudomonadati</taxon>
        <taxon>Pseudomonadota</taxon>
        <taxon>Betaproteobacteria</taxon>
        <taxon>Burkholderiales</taxon>
        <taxon>Comamonadaceae</taxon>
        <taxon>Lampropedia</taxon>
    </lineage>
</organism>
<dbReference type="GO" id="GO:0005737">
    <property type="term" value="C:cytoplasm"/>
    <property type="evidence" value="ECO:0007669"/>
    <property type="project" value="TreeGrafter"/>
</dbReference>
<dbReference type="STRING" id="1610491.AAV94_03750"/>
<dbReference type="InterPro" id="IPR004408">
    <property type="entry name" value="Biotin_CoA_COase_ligase"/>
</dbReference>
<dbReference type="NCBIfam" id="TIGR00121">
    <property type="entry name" value="birA_ligase"/>
    <property type="match status" value="1"/>
</dbReference>
<dbReference type="InterPro" id="IPR003142">
    <property type="entry name" value="BPL_C"/>
</dbReference>
<name>A0A0U1Q1M1_9BURK</name>
<accession>A0A0U1Q1M1</accession>
<dbReference type="SUPFAM" id="SSF55681">
    <property type="entry name" value="Class II aaRS and biotin synthetases"/>
    <property type="match status" value="1"/>
</dbReference>
<gene>
    <name evidence="6" type="ORF">AAV94_03750</name>
</gene>
<sequence>MTTAAELAAIARSVANAYPQLHTEWVASIDSTNSALMRRAASGETAPTLLIADAQTAGRGRMGKQWHSSPAGALTFSIGLPLAPADWSGLSLAVGVTVASALRQWAQAQALAPQQSNARLGLKWPNDIWLMDAQGRGRKMAGILIETAALHTIGAPAPGRYAVIGIGLNLTAQPADGNGVAPIGLTQWLALPAAMQQDMQALRAALLQAIAPALLMQLPRFVQQGFGGFADAYAAWDLLRGRAVTLSDGRSGRCLGVDAKGALLLADGSGGTTAISSGEVSVRPIAAPVP</sequence>
<dbReference type="Gene3D" id="2.30.30.100">
    <property type="match status" value="1"/>
</dbReference>
<dbReference type="Gene3D" id="3.30.930.10">
    <property type="entry name" value="Bira Bifunctional Protein, Domain 2"/>
    <property type="match status" value="1"/>
</dbReference>
<evidence type="ECO:0000256" key="4">
    <source>
        <dbReference type="ARBA" id="ARBA00047846"/>
    </source>
</evidence>
<evidence type="ECO:0000256" key="3">
    <source>
        <dbReference type="ARBA" id="ARBA00024227"/>
    </source>
</evidence>
<dbReference type="PANTHER" id="PTHR12835">
    <property type="entry name" value="BIOTIN PROTEIN LIGASE"/>
    <property type="match status" value="1"/>
</dbReference>
<dbReference type="Pfam" id="PF03099">
    <property type="entry name" value="BPL_LplA_LipB"/>
    <property type="match status" value="1"/>
</dbReference>
<evidence type="ECO:0000259" key="5">
    <source>
        <dbReference type="PROSITE" id="PS51733"/>
    </source>
</evidence>
<keyword evidence="1" id="KW-0436">Ligase</keyword>